<dbReference type="AlphaFoldDB" id="T1J5K2"/>
<dbReference type="EMBL" id="JH431865">
    <property type="status" value="NOT_ANNOTATED_CDS"/>
    <property type="molecule type" value="Genomic_DNA"/>
</dbReference>
<comment type="similarity">
    <text evidence="6">Belongs to the peptidase M67 family.</text>
</comment>
<feature type="compositionally biased region" description="Acidic residues" evidence="7">
    <location>
        <begin position="1"/>
        <end position="32"/>
    </location>
</feature>
<dbReference type="OMA" id="VEMVYVQ"/>
<dbReference type="GO" id="GO:0006508">
    <property type="term" value="P:proteolysis"/>
    <property type="evidence" value="ECO:0007669"/>
    <property type="project" value="UniProtKB-KW"/>
</dbReference>
<keyword evidence="1" id="KW-0645">Protease</keyword>
<evidence type="ECO:0000256" key="5">
    <source>
        <dbReference type="ARBA" id="ARBA00023049"/>
    </source>
</evidence>
<sequence>MASEDSPMEANDETETNSDVDGEECEDEDDEPAIGRRGRRTGRGVNLSMLLLDGVLQPGEGALTIDYLGKKFVGDLLSNGKIRWQDTRQLFNSPSAWAIYCKKVINPEKKSGCGWASVKYDGRKLDYYKSLWYKKHRALCISKEVEPKNGHLHVKKEIKNWNLDDNHMRRPVIAHNLLGIKSSEQFSIDPNTLVQCTTFSALGKMQPFTVTVSNNCLLLMDFHSHLTTSEVVGYLGGMWDITAHNLTIMQAFPCKCRLADKENAPIVEEMVRYTLQHLNLALVGWYHSHPASPPEPTLRDITCQMEYQIKLKGGNDAAYTPCLAMICSPYEQINGSESNIQAFWVMPPPENKPLEYGKPMLMTYTGNQELPFTTELALEMNHLRDYYKSAPDAINFEKEWSKDGTTYLEKLQHSLSLKLPADTTEVQMNEIMDKLFA</sequence>
<dbReference type="InterPro" id="IPR037518">
    <property type="entry name" value="MPN"/>
</dbReference>
<dbReference type="GO" id="GO:0008237">
    <property type="term" value="F:metallopeptidase activity"/>
    <property type="evidence" value="ECO:0007669"/>
    <property type="project" value="UniProtKB-KW"/>
</dbReference>
<dbReference type="Pfam" id="PF01398">
    <property type="entry name" value="JAB"/>
    <property type="match status" value="1"/>
</dbReference>
<keyword evidence="2" id="KW-0479">Metal-binding</keyword>
<keyword evidence="5" id="KW-0482">Metalloprotease</keyword>
<dbReference type="InterPro" id="IPR050242">
    <property type="entry name" value="JAMM_MPN+_peptidase_M67A"/>
</dbReference>
<evidence type="ECO:0000256" key="1">
    <source>
        <dbReference type="ARBA" id="ARBA00022670"/>
    </source>
</evidence>
<organism evidence="9 10">
    <name type="scientific">Strigamia maritima</name>
    <name type="common">European centipede</name>
    <name type="synonym">Geophilus maritimus</name>
    <dbReference type="NCBI Taxonomy" id="126957"/>
    <lineage>
        <taxon>Eukaryota</taxon>
        <taxon>Metazoa</taxon>
        <taxon>Ecdysozoa</taxon>
        <taxon>Arthropoda</taxon>
        <taxon>Myriapoda</taxon>
        <taxon>Chilopoda</taxon>
        <taxon>Pleurostigmophora</taxon>
        <taxon>Geophilomorpha</taxon>
        <taxon>Linotaeniidae</taxon>
        <taxon>Strigamia</taxon>
    </lineage>
</organism>
<dbReference type="CDD" id="cd08067">
    <property type="entry name" value="MPN_2A_DUB"/>
    <property type="match status" value="1"/>
</dbReference>
<protein>
    <recommendedName>
        <fullName evidence="8">MPN domain-containing protein</fullName>
    </recommendedName>
</protein>
<dbReference type="InterPro" id="IPR040843">
    <property type="entry name" value="RAMA"/>
</dbReference>
<dbReference type="PANTHER" id="PTHR10410">
    <property type="entry name" value="EUKARYOTIC TRANSLATION INITIATION FACTOR 3 -RELATED"/>
    <property type="match status" value="1"/>
</dbReference>
<dbReference type="eggNOG" id="KOG1555">
    <property type="taxonomic scope" value="Eukaryota"/>
</dbReference>
<keyword evidence="3" id="KW-0378">Hydrolase</keyword>
<reference evidence="9" key="2">
    <citation type="submission" date="2015-02" db="UniProtKB">
        <authorList>
            <consortium name="EnsemblMetazoa"/>
        </authorList>
    </citation>
    <scope>IDENTIFICATION</scope>
</reference>
<keyword evidence="4" id="KW-0862">Zinc</keyword>
<dbReference type="PROSITE" id="PS50249">
    <property type="entry name" value="MPN"/>
    <property type="match status" value="1"/>
</dbReference>
<keyword evidence="10" id="KW-1185">Reference proteome</keyword>
<evidence type="ECO:0000256" key="4">
    <source>
        <dbReference type="ARBA" id="ARBA00022833"/>
    </source>
</evidence>
<dbReference type="InterPro" id="IPR000555">
    <property type="entry name" value="JAMM/MPN+_dom"/>
</dbReference>
<dbReference type="Gene3D" id="3.40.140.10">
    <property type="entry name" value="Cytidine Deaminase, domain 2"/>
    <property type="match status" value="1"/>
</dbReference>
<dbReference type="FunFam" id="3.40.140.10:FF:000053">
    <property type="entry name" value="MPN domain-containing protein CG4751"/>
    <property type="match status" value="1"/>
</dbReference>
<evidence type="ECO:0000259" key="8">
    <source>
        <dbReference type="PROSITE" id="PS50249"/>
    </source>
</evidence>
<dbReference type="EnsemblMetazoa" id="SMAR008905-RA">
    <property type="protein sequence ID" value="SMAR008905-PA"/>
    <property type="gene ID" value="SMAR008905"/>
</dbReference>
<feature type="region of interest" description="Disordered" evidence="7">
    <location>
        <begin position="1"/>
        <end position="39"/>
    </location>
</feature>
<evidence type="ECO:0000256" key="7">
    <source>
        <dbReference type="SAM" id="MobiDB-lite"/>
    </source>
</evidence>
<dbReference type="Proteomes" id="UP000014500">
    <property type="component" value="Unassembled WGS sequence"/>
</dbReference>
<evidence type="ECO:0000313" key="10">
    <source>
        <dbReference type="Proteomes" id="UP000014500"/>
    </source>
</evidence>
<evidence type="ECO:0000313" key="9">
    <source>
        <dbReference type="EnsemblMetazoa" id="SMAR008905-PA"/>
    </source>
</evidence>
<dbReference type="HOGENOM" id="CLU_037792_0_0_1"/>
<accession>T1J5K2</accession>
<dbReference type="PhylomeDB" id="T1J5K2"/>
<dbReference type="STRING" id="126957.T1J5K2"/>
<dbReference type="Pfam" id="PF18755">
    <property type="entry name" value="RAMA"/>
    <property type="match status" value="1"/>
</dbReference>
<evidence type="ECO:0000256" key="3">
    <source>
        <dbReference type="ARBA" id="ARBA00022801"/>
    </source>
</evidence>
<evidence type="ECO:0000256" key="6">
    <source>
        <dbReference type="ARBA" id="ARBA00061577"/>
    </source>
</evidence>
<dbReference type="SUPFAM" id="SSF102712">
    <property type="entry name" value="JAB1/MPN domain"/>
    <property type="match status" value="1"/>
</dbReference>
<reference evidence="10" key="1">
    <citation type="submission" date="2011-05" db="EMBL/GenBank/DDBJ databases">
        <authorList>
            <person name="Richards S.R."/>
            <person name="Qu J."/>
            <person name="Jiang H."/>
            <person name="Jhangiani S.N."/>
            <person name="Agravi P."/>
            <person name="Goodspeed R."/>
            <person name="Gross S."/>
            <person name="Mandapat C."/>
            <person name="Jackson L."/>
            <person name="Mathew T."/>
            <person name="Pu L."/>
            <person name="Thornton R."/>
            <person name="Saada N."/>
            <person name="Wilczek-Boney K.B."/>
            <person name="Lee S."/>
            <person name="Kovar C."/>
            <person name="Wu Y."/>
            <person name="Scherer S.E."/>
            <person name="Worley K.C."/>
            <person name="Muzny D.M."/>
            <person name="Gibbs R."/>
        </authorList>
    </citation>
    <scope>NUCLEOTIDE SEQUENCE</scope>
    <source>
        <strain evidence="10">Brora</strain>
    </source>
</reference>
<evidence type="ECO:0000256" key="2">
    <source>
        <dbReference type="ARBA" id="ARBA00022723"/>
    </source>
</evidence>
<name>T1J5K2_STRMM</name>
<proteinExistence type="inferred from homology"/>
<feature type="domain" description="MPN" evidence="8">
    <location>
        <begin position="209"/>
        <end position="349"/>
    </location>
</feature>
<dbReference type="GO" id="GO:0046872">
    <property type="term" value="F:metal ion binding"/>
    <property type="evidence" value="ECO:0007669"/>
    <property type="project" value="UniProtKB-KW"/>
</dbReference>